<reference evidence="7" key="2">
    <citation type="submission" date="2025-08" db="UniProtKB">
        <authorList>
            <consortium name="RefSeq"/>
        </authorList>
    </citation>
    <scope>IDENTIFICATION</scope>
    <source>
        <tissue evidence="7">Whole plant</tissue>
    </source>
</reference>
<proteinExistence type="predicted"/>
<dbReference type="KEGG" id="adu:110278203"/>
<dbReference type="PROSITE" id="PS50966">
    <property type="entry name" value="ZF_SWIM"/>
    <property type="match status" value="1"/>
</dbReference>
<keyword evidence="6" id="KW-1185">Reference proteome</keyword>
<evidence type="ECO:0000256" key="3">
    <source>
        <dbReference type="ARBA" id="ARBA00022833"/>
    </source>
</evidence>
<protein>
    <submittedName>
        <fullName evidence="7">Protein FAR1-RELATED SEQUENCE 5-like</fullName>
    </submittedName>
</protein>
<evidence type="ECO:0000313" key="6">
    <source>
        <dbReference type="Proteomes" id="UP000515211"/>
    </source>
</evidence>
<evidence type="ECO:0000259" key="5">
    <source>
        <dbReference type="PROSITE" id="PS50966"/>
    </source>
</evidence>
<feature type="domain" description="SWIM-type" evidence="5">
    <location>
        <begin position="250"/>
        <end position="286"/>
    </location>
</feature>
<keyword evidence="1" id="KW-0479">Metal-binding</keyword>
<dbReference type="GO" id="GO:0008270">
    <property type="term" value="F:zinc ion binding"/>
    <property type="evidence" value="ECO:0007669"/>
    <property type="project" value="UniProtKB-KW"/>
</dbReference>
<dbReference type="AlphaFoldDB" id="A0A6P5N7P1"/>
<keyword evidence="2 4" id="KW-0863">Zinc-finger</keyword>
<dbReference type="Pfam" id="PF10551">
    <property type="entry name" value="MULE"/>
    <property type="match status" value="1"/>
</dbReference>
<dbReference type="RefSeq" id="XP_020992086.1">
    <property type="nucleotide sequence ID" value="XM_021136427.1"/>
</dbReference>
<accession>A0A6P5N7P1</accession>
<sequence length="313" mass="36335">MADYKLFGDVVVFDATYCSNKYKKPLVVFSGFNHHKQTAIFGFALLEDEEVHTYRWVLLKLVDVMDNKKPSVVVTDGDKAMRAVIADVLPLARHWLCGWHFEKNCVLRVKDPDFRKVFKKTIWATTYLWGTFCAGYRTTSRCKGINAFIKGFLKSTNSLLELVYNLDRVVKDYHNNEVTAQFYSTYYTPVLITGLDKIELFASKIYTRSFFKEVRKKIKEVGSLLSMGKDTISTTSVYKFSTTGNRRSVRRVLYDLTKLKIECDCHMWSTESIPCIHIFCVMKYEGLDEIPSSLILRRWCKDAKEWTPKETEG</sequence>
<dbReference type="GeneID" id="110278203"/>
<name>A0A6P5N7P1_ARADU</name>
<dbReference type="PANTHER" id="PTHR47718">
    <property type="entry name" value="OS01G0519700 PROTEIN"/>
    <property type="match status" value="1"/>
</dbReference>
<organism evidence="6 7">
    <name type="scientific">Arachis duranensis</name>
    <name type="common">Wild peanut</name>
    <dbReference type="NCBI Taxonomy" id="130453"/>
    <lineage>
        <taxon>Eukaryota</taxon>
        <taxon>Viridiplantae</taxon>
        <taxon>Streptophyta</taxon>
        <taxon>Embryophyta</taxon>
        <taxon>Tracheophyta</taxon>
        <taxon>Spermatophyta</taxon>
        <taxon>Magnoliopsida</taxon>
        <taxon>eudicotyledons</taxon>
        <taxon>Gunneridae</taxon>
        <taxon>Pentapetalae</taxon>
        <taxon>rosids</taxon>
        <taxon>fabids</taxon>
        <taxon>Fabales</taxon>
        <taxon>Fabaceae</taxon>
        <taxon>Papilionoideae</taxon>
        <taxon>50 kb inversion clade</taxon>
        <taxon>dalbergioids sensu lato</taxon>
        <taxon>Dalbergieae</taxon>
        <taxon>Pterocarpus clade</taxon>
        <taxon>Arachis</taxon>
    </lineage>
</organism>
<evidence type="ECO:0000256" key="1">
    <source>
        <dbReference type="ARBA" id="ARBA00022723"/>
    </source>
</evidence>
<dbReference type="Proteomes" id="UP000515211">
    <property type="component" value="Chromosome 3"/>
</dbReference>
<dbReference type="InterPro" id="IPR006564">
    <property type="entry name" value="Znf_PMZ"/>
</dbReference>
<evidence type="ECO:0000256" key="2">
    <source>
        <dbReference type="ARBA" id="ARBA00022771"/>
    </source>
</evidence>
<reference evidence="6" key="1">
    <citation type="journal article" date="2016" name="Nat. Genet.">
        <title>The genome sequences of Arachis duranensis and Arachis ipaensis, the diploid ancestors of cultivated peanut.</title>
        <authorList>
            <person name="Bertioli D.J."/>
            <person name="Cannon S.B."/>
            <person name="Froenicke L."/>
            <person name="Huang G."/>
            <person name="Farmer A.D."/>
            <person name="Cannon E.K."/>
            <person name="Liu X."/>
            <person name="Gao D."/>
            <person name="Clevenger J."/>
            <person name="Dash S."/>
            <person name="Ren L."/>
            <person name="Moretzsohn M.C."/>
            <person name="Shirasawa K."/>
            <person name="Huang W."/>
            <person name="Vidigal B."/>
            <person name="Abernathy B."/>
            <person name="Chu Y."/>
            <person name="Niederhuth C.E."/>
            <person name="Umale P."/>
            <person name="Araujo A.C."/>
            <person name="Kozik A."/>
            <person name="Kim K.D."/>
            <person name="Burow M.D."/>
            <person name="Varshney R.K."/>
            <person name="Wang X."/>
            <person name="Zhang X."/>
            <person name="Barkley N."/>
            <person name="Guimaraes P.M."/>
            <person name="Isobe S."/>
            <person name="Guo B."/>
            <person name="Liao B."/>
            <person name="Stalker H.T."/>
            <person name="Schmitz R.J."/>
            <person name="Scheffler B.E."/>
            <person name="Leal-Bertioli S.C."/>
            <person name="Xun X."/>
            <person name="Jackson S.A."/>
            <person name="Michelmore R."/>
            <person name="Ozias-Akins P."/>
        </authorList>
    </citation>
    <scope>NUCLEOTIDE SEQUENCE [LARGE SCALE GENOMIC DNA]</scope>
    <source>
        <strain evidence="6">cv. V14167</strain>
    </source>
</reference>
<gene>
    <name evidence="7" type="primary">LOC110278203</name>
</gene>
<keyword evidence="3" id="KW-0862">Zinc</keyword>
<evidence type="ECO:0000313" key="7">
    <source>
        <dbReference type="RefSeq" id="XP_020992086.1"/>
    </source>
</evidence>
<dbReference type="InterPro" id="IPR007527">
    <property type="entry name" value="Znf_SWIM"/>
</dbReference>
<dbReference type="PANTHER" id="PTHR47718:SF15">
    <property type="entry name" value="PROTEIN FAR1-RELATED SEQUENCE 5-LIKE"/>
    <property type="match status" value="1"/>
</dbReference>
<dbReference type="InterPro" id="IPR018289">
    <property type="entry name" value="MULE_transposase_dom"/>
</dbReference>
<evidence type="ECO:0000256" key="4">
    <source>
        <dbReference type="PROSITE-ProRule" id="PRU00325"/>
    </source>
</evidence>
<dbReference type="SMART" id="SM00575">
    <property type="entry name" value="ZnF_PMZ"/>
    <property type="match status" value="1"/>
</dbReference>